<accession>J8Q3E1</accession>
<dbReference type="PANTHER" id="PTHR11003">
    <property type="entry name" value="POTASSIUM CHANNEL, SUBFAMILY K"/>
    <property type="match status" value="1"/>
</dbReference>
<feature type="compositionally biased region" description="Polar residues" evidence="9">
    <location>
        <begin position="549"/>
        <end position="560"/>
    </location>
</feature>
<dbReference type="HOGENOM" id="CLU_013394_2_0_1"/>
<evidence type="ECO:0000256" key="6">
    <source>
        <dbReference type="ARBA" id="ARBA00023136"/>
    </source>
</evidence>
<evidence type="ECO:0000256" key="4">
    <source>
        <dbReference type="ARBA" id="ARBA00022989"/>
    </source>
</evidence>
<evidence type="ECO:0000256" key="5">
    <source>
        <dbReference type="ARBA" id="ARBA00023065"/>
    </source>
</evidence>
<organism evidence="12 13">
    <name type="scientific">Saccharomyces arboricola (strain H-6 / AS 2.3317 / CBS 10644)</name>
    <name type="common">Yeast</name>
    <dbReference type="NCBI Taxonomy" id="1160507"/>
    <lineage>
        <taxon>Eukaryota</taxon>
        <taxon>Fungi</taxon>
        <taxon>Dikarya</taxon>
        <taxon>Ascomycota</taxon>
        <taxon>Saccharomycotina</taxon>
        <taxon>Saccharomycetes</taxon>
        <taxon>Saccharomycetales</taxon>
        <taxon>Saccharomycetaceae</taxon>
        <taxon>Saccharomyces</taxon>
    </lineage>
</organism>
<name>J8Q3E1_SACAR</name>
<dbReference type="Proteomes" id="UP000006968">
    <property type="component" value="Chromosome X"/>
</dbReference>
<dbReference type="PANTHER" id="PTHR11003:SF342">
    <property type="entry name" value="OUTWARD-RECTIFIER POTASSIUM CHANNEL TOK1"/>
    <property type="match status" value="1"/>
</dbReference>
<evidence type="ECO:0000256" key="2">
    <source>
        <dbReference type="ARBA" id="ARBA00022448"/>
    </source>
</evidence>
<keyword evidence="13" id="KW-1185">Reference proteome</keyword>
<feature type="domain" description="Potassium channel" evidence="11">
    <location>
        <begin position="254"/>
        <end position="327"/>
    </location>
</feature>
<feature type="transmembrane region" description="Helical" evidence="10">
    <location>
        <begin position="205"/>
        <end position="228"/>
    </location>
</feature>
<dbReference type="GO" id="GO:0005886">
    <property type="term" value="C:plasma membrane"/>
    <property type="evidence" value="ECO:0007669"/>
    <property type="project" value="TreeGrafter"/>
</dbReference>
<feature type="region of interest" description="Disordered" evidence="9">
    <location>
        <begin position="521"/>
        <end position="560"/>
    </location>
</feature>
<evidence type="ECO:0000256" key="1">
    <source>
        <dbReference type="ARBA" id="ARBA00004141"/>
    </source>
</evidence>
<proteinExistence type="inferred from homology"/>
<feature type="transmembrane region" description="Helical" evidence="10">
    <location>
        <begin position="300"/>
        <end position="320"/>
    </location>
</feature>
<feature type="transmembrane region" description="Helical" evidence="10">
    <location>
        <begin position="138"/>
        <end position="160"/>
    </location>
</feature>
<keyword evidence="5 8" id="KW-0406">Ion transport</keyword>
<feature type="domain" description="Potassium channel" evidence="11">
    <location>
        <begin position="390"/>
        <end position="461"/>
    </location>
</feature>
<dbReference type="OrthoDB" id="297496at2759"/>
<dbReference type="PRINTS" id="PR01333">
    <property type="entry name" value="2POREKCHANEL"/>
</dbReference>
<reference evidence="12 13" key="1">
    <citation type="journal article" date="2013" name="BMC Genomics">
        <title>High quality de novo sequencing and assembly of the Saccharomyces arboricolus genome.</title>
        <authorList>
            <person name="Liti G."/>
            <person name="Nguyen Ba A.N."/>
            <person name="Blythe M."/>
            <person name="Mueller C.A."/>
            <person name="Bergstroem A."/>
            <person name="Cubillos F.A."/>
            <person name="Dafhnis-Calas F."/>
            <person name="Khoshraftar S."/>
            <person name="Malla S."/>
            <person name="Mehta N."/>
            <person name="Siow C.C."/>
            <person name="Warringer J."/>
            <person name="Moses A.M."/>
            <person name="Louis E.J."/>
            <person name="Nieduszynski C.A."/>
        </authorList>
    </citation>
    <scope>NUCLEOTIDE SEQUENCE [LARGE SCALE GENOMIC DNA]</scope>
    <source>
        <strain evidence="13">H-6 / AS 2.3317 / CBS 10644</strain>
    </source>
</reference>
<feature type="transmembrane region" description="Helical" evidence="10">
    <location>
        <begin position="406"/>
        <end position="425"/>
    </location>
</feature>
<keyword evidence="6 10" id="KW-0472">Membrane</keyword>
<evidence type="ECO:0000256" key="7">
    <source>
        <dbReference type="ARBA" id="ARBA00023303"/>
    </source>
</evidence>
<keyword evidence="2 8" id="KW-0813">Transport</keyword>
<dbReference type="GO" id="GO:0022841">
    <property type="term" value="F:potassium ion leak channel activity"/>
    <property type="evidence" value="ECO:0007669"/>
    <property type="project" value="TreeGrafter"/>
</dbReference>
<comment type="subcellular location">
    <subcellularLocation>
        <location evidence="1">Membrane</location>
        <topology evidence="1">Multi-pass membrane protein</topology>
    </subcellularLocation>
</comment>
<evidence type="ECO:0000256" key="8">
    <source>
        <dbReference type="RuleBase" id="RU003857"/>
    </source>
</evidence>
<dbReference type="GO" id="GO:0015271">
    <property type="term" value="F:outward rectifier potassium channel activity"/>
    <property type="evidence" value="ECO:0007669"/>
    <property type="project" value="TreeGrafter"/>
</dbReference>
<keyword evidence="4 10" id="KW-1133">Transmembrane helix</keyword>
<feature type="transmembrane region" description="Helical" evidence="10">
    <location>
        <begin position="379"/>
        <end position="400"/>
    </location>
</feature>
<feature type="transmembrane region" description="Helical" evidence="10">
    <location>
        <begin position="248"/>
        <end position="270"/>
    </location>
</feature>
<comment type="similarity">
    <text evidence="8">Belongs to the two pore domain potassium channel (TC 1.A.1.8) family.</text>
</comment>
<feature type="transmembrane region" description="Helical" evidence="10">
    <location>
        <begin position="72"/>
        <end position="102"/>
    </location>
</feature>
<protein>
    <submittedName>
        <fullName evidence="12">Tok1p</fullName>
    </submittedName>
</protein>
<feature type="transmembrane region" description="Helical" evidence="10">
    <location>
        <begin position="277"/>
        <end position="294"/>
    </location>
</feature>
<evidence type="ECO:0000313" key="12">
    <source>
        <dbReference type="EMBL" id="EJS43141.1"/>
    </source>
</evidence>
<evidence type="ECO:0000256" key="10">
    <source>
        <dbReference type="SAM" id="Phobius"/>
    </source>
</evidence>
<dbReference type="Pfam" id="PF07885">
    <property type="entry name" value="Ion_trans_2"/>
    <property type="match status" value="2"/>
</dbReference>
<dbReference type="SUPFAM" id="SSF81324">
    <property type="entry name" value="Voltage-gated potassium channels"/>
    <property type="match status" value="2"/>
</dbReference>
<evidence type="ECO:0000259" key="11">
    <source>
        <dbReference type="Pfam" id="PF07885"/>
    </source>
</evidence>
<dbReference type="EMBL" id="ALIE01000112">
    <property type="protein sequence ID" value="EJS43141.1"/>
    <property type="molecule type" value="Genomic_DNA"/>
</dbReference>
<feature type="transmembrane region" description="Helical" evidence="10">
    <location>
        <begin position="172"/>
        <end position="193"/>
    </location>
</feature>
<dbReference type="InterPro" id="IPR013099">
    <property type="entry name" value="K_chnl_dom"/>
</dbReference>
<evidence type="ECO:0000256" key="3">
    <source>
        <dbReference type="ARBA" id="ARBA00022692"/>
    </source>
</evidence>
<dbReference type="AlphaFoldDB" id="J8Q3E1"/>
<sequence length="695" mass="77389">MARLMDSFAKETVKYGNMESAGQGSSAQAVESYPRSAAMETKRVVTEELKDALQFRDERVSIINAEPSSRLFVFWFVVSCYFPVITACLGPVANTISIACVVEKWRSVRNNSVVTNPGSSDTDVLMNQMKTVFDPPGVFAVNILSLILGFTSNIILMLHFSKKLTYLKSQLLNITGWTLAGGILLVDVIVCSLNEMPSQYSKTIGFWFACISSGLYLVCTIILTVHFIGYKLQKYPPTFNLLPNERSIMAFTVLLSIWLIWGAGMFSALLHITYGNALYFCTVSLLTVGLGDILPKSVGAKIMVLIFSLSGVVLMGLIVFMTRSIIQKSSGPIFFFHRVESGRSKAWKHYMDGSKISSEREAFDLMKCIRRTASRKQHLFSLSMTITIFMGFWLLGALVFKFAENWSYFNCIYFCFLCLLTIGYGDFAPKTGAGRAFFVLWALGAVPLMGAILSTVGDLLFDISTSLDIKIGESLNNKVKSIVFNGRQRALSFMVNTGEIVEESDASGGDLDDTPIIAQSDELRDNSDGASNENENENESGEVSPPASPQASLSTLSKTPSSAGILPLEYVSSAGDDLEDSEMCNLRNLQELLKAVKKLHRLCLADKDYTLSFSDWSYIHQLHMRNISDVQEYTSGPEFWISPDTPLKFPLNEPHFAFMMLFKNIEELVGNLAEDEQLYKVLTKRRFLGEHRKTL</sequence>
<feature type="transmembrane region" description="Helical" evidence="10">
    <location>
        <begin position="437"/>
        <end position="461"/>
    </location>
</feature>
<gene>
    <name evidence="12" type="ORF">SU7_1756</name>
</gene>
<dbReference type="Gene3D" id="1.10.287.70">
    <property type="match status" value="2"/>
</dbReference>
<keyword evidence="3 8" id="KW-0812">Transmembrane</keyword>
<comment type="caution">
    <text evidence="12">The sequence shown here is derived from an EMBL/GenBank/DDBJ whole genome shotgun (WGS) entry which is preliminary data.</text>
</comment>
<dbReference type="InterPro" id="IPR003280">
    <property type="entry name" value="2pore_dom_K_chnl"/>
</dbReference>
<evidence type="ECO:0000256" key="9">
    <source>
        <dbReference type="SAM" id="MobiDB-lite"/>
    </source>
</evidence>
<dbReference type="GO" id="GO:0030322">
    <property type="term" value="P:stabilization of membrane potential"/>
    <property type="evidence" value="ECO:0007669"/>
    <property type="project" value="TreeGrafter"/>
</dbReference>
<keyword evidence="7 8" id="KW-0407">Ion channel</keyword>
<evidence type="ECO:0000313" key="13">
    <source>
        <dbReference type="Proteomes" id="UP000006968"/>
    </source>
</evidence>